<dbReference type="Proteomes" id="UP000269198">
    <property type="component" value="Unassembled WGS sequence"/>
</dbReference>
<dbReference type="CDD" id="cd05300">
    <property type="entry name" value="2-Hacid_dh_1"/>
    <property type="match status" value="1"/>
</dbReference>
<dbReference type="PANTHER" id="PTHR43333">
    <property type="entry name" value="2-HACID_DH_C DOMAIN-CONTAINING PROTEIN"/>
    <property type="match status" value="1"/>
</dbReference>
<dbReference type="RefSeq" id="WP_123200589.1">
    <property type="nucleotide sequence ID" value="NZ_RJMB01000005.1"/>
</dbReference>
<dbReference type="AlphaFoldDB" id="A0A3N0ED93"/>
<comment type="similarity">
    <text evidence="1 4">Belongs to the D-isomer specific 2-hydroxyacid dehydrogenase family.</text>
</comment>
<dbReference type="PANTHER" id="PTHR43333:SF1">
    <property type="entry name" value="D-ISOMER SPECIFIC 2-HYDROXYACID DEHYDROGENASE NAD-BINDING DOMAIN-CONTAINING PROTEIN"/>
    <property type="match status" value="1"/>
</dbReference>
<dbReference type="GO" id="GO:0016616">
    <property type="term" value="F:oxidoreductase activity, acting on the CH-OH group of donors, NAD or NADP as acceptor"/>
    <property type="evidence" value="ECO:0007669"/>
    <property type="project" value="InterPro"/>
</dbReference>
<dbReference type="GO" id="GO:0051287">
    <property type="term" value="F:NAD binding"/>
    <property type="evidence" value="ECO:0007669"/>
    <property type="project" value="InterPro"/>
</dbReference>
<keyword evidence="2 4" id="KW-0560">Oxidoreductase</keyword>
<sequence length="347" mass="36961">MTTQPQRPPATGPVLTILHGDDLPPGHETIDADPRLGAVRYATADQLPEALPGAQALFVWDLFSEAVTTAWPKADQLRWVHAATAGVDNLMFPGLVDSDVTVTNSRGVFDQPIAEYVLGLVLSFAKDFPGSLDLQRNRVWRHRETERLGGRRALVVGTGPIGRAIARQLSAAGMRVEGAGRTARESDPDFGTVVQASLTGADTDTGTGTVPNLGDALPRADYVVLAAPLTDATRGLVNADALARMKDGARLINIARGQLVVEEDLVSALRHGTIGGAALDVFESEPLPESSPLWELPGVIVSPHMSGDVTGWRSALVELFTDNLDRFLAGEELRNVVDKQRGYVAGA</sequence>
<feature type="domain" description="D-isomer specific 2-hydroxyacid dehydrogenase NAD-binding" evidence="6">
    <location>
        <begin position="118"/>
        <end position="306"/>
    </location>
</feature>
<dbReference type="SUPFAM" id="SSF51735">
    <property type="entry name" value="NAD(P)-binding Rossmann-fold domains"/>
    <property type="match status" value="1"/>
</dbReference>
<keyword evidence="3" id="KW-0520">NAD</keyword>
<protein>
    <submittedName>
        <fullName evidence="7">D-2-hydroxyacid dehydrogenase</fullName>
    </submittedName>
</protein>
<evidence type="ECO:0000313" key="8">
    <source>
        <dbReference type="Proteomes" id="UP000269198"/>
    </source>
</evidence>
<evidence type="ECO:0000256" key="1">
    <source>
        <dbReference type="ARBA" id="ARBA00005854"/>
    </source>
</evidence>
<evidence type="ECO:0000256" key="2">
    <source>
        <dbReference type="ARBA" id="ARBA00023002"/>
    </source>
</evidence>
<dbReference type="Gene3D" id="3.40.50.720">
    <property type="entry name" value="NAD(P)-binding Rossmann-like Domain"/>
    <property type="match status" value="2"/>
</dbReference>
<name>A0A3N0ED93_9ACTN</name>
<evidence type="ECO:0000256" key="4">
    <source>
        <dbReference type="RuleBase" id="RU003719"/>
    </source>
</evidence>
<dbReference type="OrthoDB" id="4324715at2"/>
<reference evidence="7 8" key="1">
    <citation type="submission" date="2018-11" db="EMBL/GenBank/DDBJ databases">
        <title>The genome draft of YIM 96095.</title>
        <authorList>
            <person name="Tang S.-K."/>
            <person name="Chunyu W.-X."/>
            <person name="Feng Y.-Z."/>
        </authorList>
    </citation>
    <scope>NUCLEOTIDE SEQUENCE [LARGE SCALE GENOMIC DNA]</scope>
    <source>
        <strain evidence="7 8">YIM 96095</strain>
    </source>
</reference>
<organism evidence="7 8">
    <name type="scientific">Halostreptopolyspora alba</name>
    <dbReference type="NCBI Taxonomy" id="2487137"/>
    <lineage>
        <taxon>Bacteria</taxon>
        <taxon>Bacillati</taxon>
        <taxon>Actinomycetota</taxon>
        <taxon>Actinomycetes</taxon>
        <taxon>Streptosporangiales</taxon>
        <taxon>Nocardiopsidaceae</taxon>
        <taxon>Halostreptopolyspora</taxon>
    </lineage>
</organism>
<feature type="domain" description="D-isomer specific 2-hydroxyacid dehydrogenase catalytic" evidence="5">
    <location>
        <begin position="43"/>
        <end position="337"/>
    </location>
</feature>
<proteinExistence type="inferred from homology"/>
<dbReference type="PROSITE" id="PS00671">
    <property type="entry name" value="D_2_HYDROXYACID_DH_3"/>
    <property type="match status" value="1"/>
</dbReference>
<dbReference type="EMBL" id="RJMB01000005">
    <property type="protein sequence ID" value="RNL85810.1"/>
    <property type="molecule type" value="Genomic_DNA"/>
</dbReference>
<dbReference type="Pfam" id="PF02826">
    <property type="entry name" value="2-Hacid_dh_C"/>
    <property type="match status" value="1"/>
</dbReference>
<keyword evidence="8" id="KW-1185">Reference proteome</keyword>
<dbReference type="Pfam" id="PF00389">
    <property type="entry name" value="2-Hacid_dh"/>
    <property type="match status" value="1"/>
</dbReference>
<comment type="caution">
    <text evidence="7">The sequence shown here is derived from an EMBL/GenBank/DDBJ whole genome shotgun (WGS) entry which is preliminary data.</text>
</comment>
<dbReference type="SUPFAM" id="SSF52283">
    <property type="entry name" value="Formate/glycerate dehydrogenase catalytic domain-like"/>
    <property type="match status" value="1"/>
</dbReference>
<accession>A0A3N0ED93</accession>
<dbReference type="InterPro" id="IPR006140">
    <property type="entry name" value="D-isomer_DH_NAD-bd"/>
</dbReference>
<gene>
    <name evidence="7" type="ORF">EFW17_07580</name>
</gene>
<dbReference type="InterPro" id="IPR029753">
    <property type="entry name" value="D-isomer_DH_CS"/>
</dbReference>
<dbReference type="InterPro" id="IPR006139">
    <property type="entry name" value="D-isomer_2_OHA_DH_cat_dom"/>
</dbReference>
<evidence type="ECO:0000313" key="7">
    <source>
        <dbReference type="EMBL" id="RNL85810.1"/>
    </source>
</evidence>
<evidence type="ECO:0000256" key="3">
    <source>
        <dbReference type="ARBA" id="ARBA00023027"/>
    </source>
</evidence>
<dbReference type="InterPro" id="IPR036291">
    <property type="entry name" value="NAD(P)-bd_dom_sf"/>
</dbReference>
<evidence type="ECO:0000259" key="5">
    <source>
        <dbReference type="Pfam" id="PF00389"/>
    </source>
</evidence>
<evidence type="ECO:0000259" key="6">
    <source>
        <dbReference type="Pfam" id="PF02826"/>
    </source>
</evidence>